<gene>
    <name evidence="1" type="ORF">IAA20_01930</name>
</gene>
<dbReference type="AlphaFoldDB" id="A0A9D2F6B0"/>
<sequence>MKNEKNTSILKWLVVMVALGGLLMFENKLSYADIIDNEGNIVLEVNESDISFYNETFDSLLDEGYVTSEDIMVRYPLSIRKVNVKVTTEYSDYTRISDDLKTGPAGGTIVANKTITLSGGTTGNVSGISVQSGKSTSSSIGYSLNVGGNKTAYIGYRAVYRVERGL</sequence>
<dbReference type="Proteomes" id="UP000824063">
    <property type="component" value="Unassembled WGS sequence"/>
</dbReference>
<proteinExistence type="predicted"/>
<name>A0A9D2F6B0_9ENTE</name>
<accession>A0A9D2F6B0</accession>
<evidence type="ECO:0000313" key="1">
    <source>
        <dbReference type="EMBL" id="HIZ52687.1"/>
    </source>
</evidence>
<reference evidence="1" key="2">
    <citation type="submission" date="2021-04" db="EMBL/GenBank/DDBJ databases">
        <authorList>
            <person name="Gilroy R."/>
        </authorList>
    </citation>
    <scope>NUCLEOTIDE SEQUENCE</scope>
    <source>
        <strain evidence="1">CHK172-16539</strain>
    </source>
</reference>
<reference evidence="1" key="1">
    <citation type="journal article" date="2021" name="PeerJ">
        <title>Extensive microbial diversity within the chicken gut microbiome revealed by metagenomics and culture.</title>
        <authorList>
            <person name="Gilroy R."/>
            <person name="Ravi A."/>
            <person name="Getino M."/>
            <person name="Pursley I."/>
            <person name="Horton D.L."/>
            <person name="Alikhan N.F."/>
            <person name="Baker D."/>
            <person name="Gharbi K."/>
            <person name="Hall N."/>
            <person name="Watson M."/>
            <person name="Adriaenssens E.M."/>
            <person name="Foster-Nyarko E."/>
            <person name="Jarju S."/>
            <person name="Secka A."/>
            <person name="Antonio M."/>
            <person name="Oren A."/>
            <person name="Chaudhuri R.R."/>
            <person name="La Ragione R."/>
            <person name="Hildebrand F."/>
            <person name="Pallen M.J."/>
        </authorList>
    </citation>
    <scope>NUCLEOTIDE SEQUENCE</scope>
    <source>
        <strain evidence="1">CHK172-16539</strain>
    </source>
</reference>
<protein>
    <submittedName>
        <fullName evidence="1">Uncharacterized protein</fullName>
    </submittedName>
</protein>
<comment type="caution">
    <text evidence="1">The sequence shown here is derived from an EMBL/GenBank/DDBJ whole genome shotgun (WGS) entry which is preliminary data.</text>
</comment>
<dbReference type="EMBL" id="DXBN01000048">
    <property type="protein sequence ID" value="HIZ52687.1"/>
    <property type="molecule type" value="Genomic_DNA"/>
</dbReference>
<evidence type="ECO:0000313" key="2">
    <source>
        <dbReference type="Proteomes" id="UP000824063"/>
    </source>
</evidence>
<organism evidence="1 2">
    <name type="scientific">Candidatus Enterococcus avicola</name>
    <dbReference type="NCBI Taxonomy" id="2838561"/>
    <lineage>
        <taxon>Bacteria</taxon>
        <taxon>Bacillati</taxon>
        <taxon>Bacillota</taxon>
        <taxon>Bacilli</taxon>
        <taxon>Lactobacillales</taxon>
        <taxon>Enterococcaceae</taxon>
        <taxon>Enterococcus</taxon>
    </lineage>
</organism>